<keyword evidence="1" id="KW-0812">Transmembrane</keyword>
<keyword evidence="1" id="KW-1133">Transmembrane helix</keyword>
<proteinExistence type="predicted"/>
<feature type="non-terminal residue" evidence="2">
    <location>
        <position position="1"/>
    </location>
</feature>
<name>X0SEF4_9ZZZZ</name>
<evidence type="ECO:0000256" key="1">
    <source>
        <dbReference type="SAM" id="Phobius"/>
    </source>
</evidence>
<gene>
    <name evidence="2" type="ORF">S01H1_05434</name>
</gene>
<reference evidence="2" key="1">
    <citation type="journal article" date="2014" name="Front. Microbiol.">
        <title>High frequency of phylogenetically diverse reductive dehalogenase-homologous genes in deep subseafloor sedimentary metagenomes.</title>
        <authorList>
            <person name="Kawai M."/>
            <person name="Futagami T."/>
            <person name="Toyoda A."/>
            <person name="Takaki Y."/>
            <person name="Nishi S."/>
            <person name="Hori S."/>
            <person name="Arai W."/>
            <person name="Tsubouchi T."/>
            <person name="Morono Y."/>
            <person name="Uchiyama I."/>
            <person name="Ito T."/>
            <person name="Fujiyama A."/>
            <person name="Inagaki F."/>
            <person name="Takami H."/>
        </authorList>
    </citation>
    <scope>NUCLEOTIDE SEQUENCE</scope>
    <source>
        <strain evidence="2">Expedition CK06-06</strain>
    </source>
</reference>
<organism evidence="2">
    <name type="scientific">marine sediment metagenome</name>
    <dbReference type="NCBI Taxonomy" id="412755"/>
    <lineage>
        <taxon>unclassified sequences</taxon>
        <taxon>metagenomes</taxon>
        <taxon>ecological metagenomes</taxon>
    </lineage>
</organism>
<keyword evidence="1" id="KW-0472">Membrane</keyword>
<evidence type="ECO:0000313" key="2">
    <source>
        <dbReference type="EMBL" id="GAF73471.1"/>
    </source>
</evidence>
<protein>
    <submittedName>
        <fullName evidence="2">Uncharacterized protein</fullName>
    </submittedName>
</protein>
<dbReference type="AlphaFoldDB" id="X0SEF4"/>
<comment type="caution">
    <text evidence="2">The sequence shown here is derived from an EMBL/GenBank/DDBJ whole genome shotgun (WGS) entry which is preliminary data.</text>
</comment>
<accession>X0SEF4</accession>
<sequence length="57" mass="5916">AIGCMLAYAGQLSWLGPDMSEGEGFRHMLIGSGTVCGLVVGLVVGLLCVIASRPPRR</sequence>
<dbReference type="EMBL" id="BARS01002831">
    <property type="protein sequence ID" value="GAF73471.1"/>
    <property type="molecule type" value="Genomic_DNA"/>
</dbReference>
<feature type="transmembrane region" description="Helical" evidence="1">
    <location>
        <begin position="28"/>
        <end position="51"/>
    </location>
</feature>